<dbReference type="AlphaFoldDB" id="A0A8K0HJ63"/>
<feature type="region of interest" description="Disordered" evidence="1">
    <location>
        <begin position="102"/>
        <end position="132"/>
    </location>
</feature>
<evidence type="ECO:0000256" key="1">
    <source>
        <dbReference type="SAM" id="MobiDB-lite"/>
    </source>
</evidence>
<proteinExistence type="predicted"/>
<keyword evidence="3" id="KW-1185">Reference proteome</keyword>
<dbReference type="InterPro" id="IPR017853">
    <property type="entry name" value="GH"/>
</dbReference>
<evidence type="ECO:0000313" key="2">
    <source>
        <dbReference type="EMBL" id="KAF3453781.1"/>
    </source>
</evidence>
<dbReference type="PANTHER" id="PTHR46476">
    <property type="entry name" value="CHITINASE 2-LIKE"/>
    <property type="match status" value="1"/>
</dbReference>
<organism evidence="2 3">
    <name type="scientific">Rhamnella rubrinervis</name>
    <dbReference type="NCBI Taxonomy" id="2594499"/>
    <lineage>
        <taxon>Eukaryota</taxon>
        <taxon>Viridiplantae</taxon>
        <taxon>Streptophyta</taxon>
        <taxon>Embryophyta</taxon>
        <taxon>Tracheophyta</taxon>
        <taxon>Spermatophyta</taxon>
        <taxon>Magnoliopsida</taxon>
        <taxon>eudicotyledons</taxon>
        <taxon>Gunneridae</taxon>
        <taxon>Pentapetalae</taxon>
        <taxon>rosids</taxon>
        <taxon>fabids</taxon>
        <taxon>Rosales</taxon>
        <taxon>Rhamnaceae</taxon>
        <taxon>rhamnoid group</taxon>
        <taxon>Rhamneae</taxon>
        <taxon>Rhamnella</taxon>
    </lineage>
</organism>
<comment type="caution">
    <text evidence="2">The sequence shown here is derived from an EMBL/GenBank/DDBJ whole genome shotgun (WGS) entry which is preliminary data.</text>
</comment>
<dbReference type="OrthoDB" id="3012298at2759"/>
<reference evidence="2" key="1">
    <citation type="submission" date="2020-03" db="EMBL/GenBank/DDBJ databases">
        <title>A high-quality chromosome-level genome assembly of a woody plant with both climbing and erect habits, Rhamnella rubrinervis.</title>
        <authorList>
            <person name="Lu Z."/>
            <person name="Yang Y."/>
            <person name="Zhu X."/>
            <person name="Sun Y."/>
        </authorList>
    </citation>
    <scope>NUCLEOTIDE SEQUENCE</scope>
    <source>
        <strain evidence="2">BYM</strain>
        <tissue evidence="2">Leaf</tissue>
    </source>
</reference>
<protein>
    <submittedName>
        <fullName evidence="2">Uncharacterized protein</fullName>
    </submittedName>
</protein>
<name>A0A8K0HJ63_9ROSA</name>
<dbReference type="SUPFAM" id="SSF51445">
    <property type="entry name" value="(Trans)glycosidases"/>
    <property type="match status" value="1"/>
</dbReference>
<dbReference type="PANTHER" id="PTHR46476:SF13">
    <property type="entry name" value="2, PUTATIVE, EXPRESSED-RELATED"/>
    <property type="match status" value="1"/>
</dbReference>
<dbReference type="Proteomes" id="UP000796880">
    <property type="component" value="Unassembled WGS sequence"/>
</dbReference>
<accession>A0A8K0HJ63</accession>
<evidence type="ECO:0000313" key="3">
    <source>
        <dbReference type="Proteomes" id="UP000796880"/>
    </source>
</evidence>
<gene>
    <name evidence="2" type="ORF">FNV43_RR04222</name>
</gene>
<dbReference type="EMBL" id="VOIH02000002">
    <property type="protein sequence ID" value="KAF3453781.1"/>
    <property type="molecule type" value="Genomic_DNA"/>
</dbReference>
<feature type="compositionally biased region" description="Basic and acidic residues" evidence="1">
    <location>
        <begin position="115"/>
        <end position="128"/>
    </location>
</feature>
<dbReference type="Gene3D" id="3.20.20.80">
    <property type="entry name" value="Glycosidases"/>
    <property type="match status" value="1"/>
</dbReference>
<sequence>MMIKLSHYLAPWKSYGDLIDYVNFQFYAYDKGTSLTQLGLLDTQSSNYNGGKVLASFIADGSGGLSPKMVFHRQQTKESKKLNGLESEQTERVTLDSNCFYKEDNPYQSKKPTPHKSDTSTEPTKDKGSTVPSFTAMVRGSITEGNVGVPMDIQNKPVVLLPQFHPLIRMYPLGKEIFVSIRVNKIVRLQAWVKNFNSMMQKSTHAQIYRPKPLISAILTDSIRVPLFTVVDTGIVATDSEAVYLAQENTKGKGVQTISSNLGVVNCSDTVKTLNDIFDDLDDKLPLVGGGVL</sequence>